<dbReference type="InterPro" id="IPR037523">
    <property type="entry name" value="VOC_core"/>
</dbReference>
<dbReference type="EMBL" id="JAFEUP010000002">
    <property type="protein sequence ID" value="MBM7060346.1"/>
    <property type="molecule type" value="Genomic_DNA"/>
</dbReference>
<evidence type="ECO:0000313" key="2">
    <source>
        <dbReference type="EMBL" id="MBM7060346.1"/>
    </source>
</evidence>
<proteinExistence type="predicted"/>
<reference evidence="2 3" key="1">
    <citation type="submission" date="2021-02" db="EMBL/GenBank/DDBJ databases">
        <authorList>
            <person name="Lee D.-H."/>
        </authorList>
    </citation>
    <scope>NUCLEOTIDE SEQUENCE [LARGE SCALE GENOMIC DNA]</scope>
    <source>
        <strain evidence="2 3">UL073</strain>
    </source>
</reference>
<dbReference type="PROSITE" id="PS51819">
    <property type="entry name" value="VOC"/>
    <property type="match status" value="1"/>
</dbReference>
<dbReference type="Gene3D" id="3.10.180.10">
    <property type="entry name" value="2,3-Dihydroxybiphenyl 1,2-Dioxygenase, domain 1"/>
    <property type="match status" value="1"/>
</dbReference>
<sequence length="135" mass="14953">MSIELDHTLVPARDRRASAKLLATLLGVPWADSGLGPFSAVYVNPGLTLDFDQADGPLTIQHYCFRVSDAEFDAILARLNSHAIAYRSTPHGPIDRQINTLHGGRILYWSEPDGHVWEMLTVSYARPAAEPRQES</sequence>
<comment type="caution">
    <text evidence="2">The sequence shown here is derived from an EMBL/GenBank/DDBJ whole genome shotgun (WGS) entry which is preliminary data.</text>
</comment>
<gene>
    <name evidence="2" type="ORF">JQX08_06475</name>
</gene>
<dbReference type="SUPFAM" id="SSF54593">
    <property type="entry name" value="Glyoxalase/Bleomycin resistance protein/Dihydroxybiphenyl dioxygenase"/>
    <property type="match status" value="1"/>
</dbReference>
<accession>A0ABS2IB42</accession>
<dbReference type="Proteomes" id="UP000717995">
    <property type="component" value="Unassembled WGS sequence"/>
</dbReference>
<feature type="domain" description="VOC" evidence="1">
    <location>
        <begin position="4"/>
        <end position="122"/>
    </location>
</feature>
<organism evidence="2 3">
    <name type="scientific">Zestomonas insulae</name>
    <dbReference type="NCBI Taxonomy" id="2809017"/>
    <lineage>
        <taxon>Bacteria</taxon>
        <taxon>Pseudomonadati</taxon>
        <taxon>Pseudomonadota</taxon>
        <taxon>Gammaproteobacteria</taxon>
        <taxon>Pseudomonadales</taxon>
        <taxon>Pseudomonadaceae</taxon>
        <taxon>Zestomonas</taxon>
    </lineage>
</organism>
<name>A0ABS2IB42_9GAMM</name>
<keyword evidence="3" id="KW-1185">Reference proteome</keyword>
<dbReference type="RefSeq" id="WP_204915469.1">
    <property type="nucleotide sequence ID" value="NZ_JAFEUP010000002.1"/>
</dbReference>
<dbReference type="InterPro" id="IPR029068">
    <property type="entry name" value="Glyas_Bleomycin-R_OHBP_Dase"/>
</dbReference>
<protein>
    <submittedName>
        <fullName evidence="2">VOC family protein</fullName>
    </submittedName>
</protein>
<dbReference type="CDD" id="cd08351">
    <property type="entry name" value="ChaP_like"/>
    <property type="match status" value="1"/>
</dbReference>
<evidence type="ECO:0000259" key="1">
    <source>
        <dbReference type="PROSITE" id="PS51819"/>
    </source>
</evidence>
<evidence type="ECO:0000313" key="3">
    <source>
        <dbReference type="Proteomes" id="UP000717995"/>
    </source>
</evidence>